<feature type="chain" id="PRO_5011916045" evidence="1">
    <location>
        <begin position="27"/>
        <end position="173"/>
    </location>
</feature>
<dbReference type="EMBL" id="NIVC01001870">
    <property type="protein sequence ID" value="PAA63124.1"/>
    <property type="molecule type" value="Genomic_DNA"/>
</dbReference>
<name>A0A267ET88_9PLAT</name>
<dbReference type="Proteomes" id="UP000215902">
    <property type="component" value="Unassembled WGS sequence"/>
</dbReference>
<comment type="caution">
    <text evidence="4">The sequence shown here is derived from an EMBL/GenBank/DDBJ whole genome shotgun (WGS) entry which is preliminary data.</text>
</comment>
<organism evidence="4 5">
    <name type="scientific">Macrostomum lignano</name>
    <dbReference type="NCBI Taxonomy" id="282301"/>
    <lineage>
        <taxon>Eukaryota</taxon>
        <taxon>Metazoa</taxon>
        <taxon>Spiralia</taxon>
        <taxon>Lophotrochozoa</taxon>
        <taxon>Platyhelminthes</taxon>
        <taxon>Rhabditophora</taxon>
        <taxon>Macrostomorpha</taxon>
        <taxon>Macrostomida</taxon>
        <taxon>Macrostomidae</taxon>
        <taxon>Macrostomum</taxon>
    </lineage>
</organism>
<evidence type="ECO:0000313" key="3">
    <source>
        <dbReference type="EMBL" id="PAA63124.1"/>
    </source>
</evidence>
<keyword evidence="5" id="KW-1185">Reference proteome</keyword>
<protein>
    <submittedName>
        <fullName evidence="4">Uncharacterized protein</fullName>
    </submittedName>
</protein>
<reference evidence="4 5" key="1">
    <citation type="submission" date="2017-06" db="EMBL/GenBank/DDBJ databases">
        <title>A platform for efficient transgenesis in Macrostomum lignano, a flatworm model organism for stem cell research.</title>
        <authorList>
            <person name="Berezikov E."/>
        </authorList>
    </citation>
    <scope>NUCLEOTIDE SEQUENCE [LARGE SCALE GENOMIC DNA]</scope>
    <source>
        <strain evidence="4">DV1</strain>
        <tissue evidence="4">Whole organism</tissue>
    </source>
</reference>
<keyword evidence="1" id="KW-0732">Signal</keyword>
<evidence type="ECO:0000313" key="5">
    <source>
        <dbReference type="Proteomes" id="UP000215902"/>
    </source>
</evidence>
<gene>
    <name evidence="4" type="ORF">BOX15_Mlig024324g1</name>
    <name evidence="2" type="ORF">BOX15_Mlig024324g2</name>
    <name evidence="3" type="ORF">BOX15_Mlig028037g1</name>
</gene>
<feature type="signal peptide" evidence="1">
    <location>
        <begin position="1"/>
        <end position="26"/>
    </location>
</feature>
<dbReference type="EMBL" id="NIVC01001783">
    <property type="protein sequence ID" value="PAA64087.1"/>
    <property type="molecule type" value="Genomic_DNA"/>
</dbReference>
<proteinExistence type="predicted"/>
<evidence type="ECO:0000313" key="2">
    <source>
        <dbReference type="EMBL" id="PAA53676.1"/>
    </source>
</evidence>
<dbReference type="AlphaFoldDB" id="A0A267ET88"/>
<sequence>MAGNISQLLLFPLLLLLLLLSSPAVSQDEEGEEHHSRVGDPKYWTAECFSQCYLIYLRCIGNIFPPGRLNNQEMVELFKNKSLHFHERIEACSAKYSATINIEDDDTRTARIAELNATVGVMSNFDLCVFTQCGAGGFYGSFNVNAVVYKTVLSIVNKKVDDKYDFYFQMNTF</sequence>
<evidence type="ECO:0000256" key="1">
    <source>
        <dbReference type="SAM" id="SignalP"/>
    </source>
</evidence>
<dbReference type="EMBL" id="NIVC01003044">
    <property type="protein sequence ID" value="PAA53676.1"/>
    <property type="molecule type" value="Genomic_DNA"/>
</dbReference>
<evidence type="ECO:0000313" key="4">
    <source>
        <dbReference type="EMBL" id="PAA64087.1"/>
    </source>
</evidence>
<accession>A0A267ET88</accession>